<evidence type="ECO:0000313" key="4">
    <source>
        <dbReference type="Proteomes" id="UP000823928"/>
    </source>
</evidence>
<dbReference type="InterPro" id="IPR046721">
    <property type="entry name" value="DUF6613"/>
</dbReference>
<dbReference type="Pfam" id="PF07963">
    <property type="entry name" value="N_methyl"/>
    <property type="match status" value="1"/>
</dbReference>
<dbReference type="InterPro" id="IPR012902">
    <property type="entry name" value="N_methyl_site"/>
</dbReference>
<evidence type="ECO:0000259" key="2">
    <source>
        <dbReference type="Pfam" id="PF20318"/>
    </source>
</evidence>
<feature type="domain" description="DUF6613" evidence="2">
    <location>
        <begin position="46"/>
        <end position="117"/>
    </location>
</feature>
<organism evidence="3 4">
    <name type="scientific">Candidatus Scatousia excrementigallinarum</name>
    <dbReference type="NCBI Taxonomy" id="2840935"/>
    <lineage>
        <taxon>Bacteria</taxon>
        <taxon>Candidatus Scatousia</taxon>
    </lineage>
</organism>
<keyword evidence="1" id="KW-0812">Transmembrane</keyword>
<dbReference type="Pfam" id="PF20318">
    <property type="entry name" value="DUF6613"/>
    <property type="match status" value="1"/>
</dbReference>
<protein>
    <submittedName>
        <fullName evidence="3">Type II secretion system protein</fullName>
    </submittedName>
</protein>
<accession>A0A9D1EYG2</accession>
<evidence type="ECO:0000313" key="3">
    <source>
        <dbReference type="EMBL" id="HIS36158.1"/>
    </source>
</evidence>
<feature type="transmembrane region" description="Helical" evidence="1">
    <location>
        <begin position="21"/>
        <end position="48"/>
    </location>
</feature>
<reference evidence="3" key="1">
    <citation type="submission" date="2020-10" db="EMBL/GenBank/DDBJ databases">
        <authorList>
            <person name="Gilroy R."/>
        </authorList>
    </citation>
    <scope>NUCLEOTIDE SEQUENCE</scope>
    <source>
        <strain evidence="3">6276</strain>
    </source>
</reference>
<dbReference type="EMBL" id="DVIU01000120">
    <property type="protein sequence ID" value="HIS36158.1"/>
    <property type="molecule type" value="Genomic_DNA"/>
</dbReference>
<dbReference type="InterPro" id="IPR045584">
    <property type="entry name" value="Pilin-like"/>
</dbReference>
<sequence>MRTVNVEPLSIRNAFRKNKRASGFTLAEVLITLGIIGVVSAMTIPALINRTQAKELEAGFKKSYSVLSQAVQRMQYEEGLSEDWEKEFGSNTFLPVFRKYLLNYVKCSGKLCVDSDMSVEGDSFKRVSTYKTYNKSQNVTLEWFDEGQMIMADGMFLMVNNSASQANNLVLTVDVNGIEKKPNLWGHDLFSFQIKSGKLLPMGHPKTTTDWGSLPCNVNSNARHNGIGCAYQVFQQKNYFKNLPR</sequence>
<evidence type="ECO:0000256" key="1">
    <source>
        <dbReference type="SAM" id="Phobius"/>
    </source>
</evidence>
<proteinExistence type="predicted"/>
<comment type="caution">
    <text evidence="3">The sequence shown here is derived from an EMBL/GenBank/DDBJ whole genome shotgun (WGS) entry which is preliminary data.</text>
</comment>
<keyword evidence="1" id="KW-0472">Membrane</keyword>
<dbReference type="AlphaFoldDB" id="A0A9D1EYG2"/>
<dbReference type="Proteomes" id="UP000823928">
    <property type="component" value="Unassembled WGS sequence"/>
</dbReference>
<dbReference type="SUPFAM" id="SSF54523">
    <property type="entry name" value="Pili subunits"/>
    <property type="match status" value="1"/>
</dbReference>
<reference evidence="3" key="2">
    <citation type="journal article" date="2021" name="PeerJ">
        <title>Extensive microbial diversity within the chicken gut microbiome revealed by metagenomics and culture.</title>
        <authorList>
            <person name="Gilroy R."/>
            <person name="Ravi A."/>
            <person name="Getino M."/>
            <person name="Pursley I."/>
            <person name="Horton D.L."/>
            <person name="Alikhan N.F."/>
            <person name="Baker D."/>
            <person name="Gharbi K."/>
            <person name="Hall N."/>
            <person name="Watson M."/>
            <person name="Adriaenssens E.M."/>
            <person name="Foster-Nyarko E."/>
            <person name="Jarju S."/>
            <person name="Secka A."/>
            <person name="Antonio M."/>
            <person name="Oren A."/>
            <person name="Chaudhuri R.R."/>
            <person name="La Ragione R."/>
            <person name="Hildebrand F."/>
            <person name="Pallen M.J."/>
        </authorList>
    </citation>
    <scope>NUCLEOTIDE SEQUENCE</scope>
    <source>
        <strain evidence="3">6276</strain>
    </source>
</reference>
<gene>
    <name evidence="3" type="ORF">IAC10_05960</name>
</gene>
<dbReference type="Gene3D" id="3.30.700.10">
    <property type="entry name" value="Glycoprotein, Type 4 Pilin"/>
    <property type="match status" value="1"/>
</dbReference>
<dbReference type="NCBIfam" id="TIGR02532">
    <property type="entry name" value="IV_pilin_GFxxxE"/>
    <property type="match status" value="1"/>
</dbReference>
<keyword evidence="1" id="KW-1133">Transmembrane helix</keyword>
<name>A0A9D1EYG2_9BACT</name>